<evidence type="ECO:0000256" key="3">
    <source>
        <dbReference type="ARBA" id="ARBA00022490"/>
    </source>
</evidence>
<evidence type="ECO:0000256" key="9">
    <source>
        <dbReference type="ARBA" id="ARBA00040505"/>
    </source>
</evidence>
<keyword evidence="3" id="KW-0963">Cytoplasm</keyword>
<name>A0A9J7KLB9_BRAFL</name>
<evidence type="ECO:0000256" key="4">
    <source>
        <dbReference type="ARBA" id="ARBA00022679"/>
    </source>
</evidence>
<keyword evidence="5" id="KW-0418">Kinase</keyword>
<evidence type="ECO:0000256" key="5">
    <source>
        <dbReference type="ARBA" id="ARBA00022777"/>
    </source>
</evidence>
<evidence type="ECO:0000256" key="6">
    <source>
        <dbReference type="ARBA" id="ARBA00036820"/>
    </source>
</evidence>
<comment type="similarity">
    <text evidence="2">Belongs to the aminoglycoside phosphotransferase family.</text>
</comment>
<evidence type="ECO:0000313" key="11">
    <source>
        <dbReference type="Proteomes" id="UP000001554"/>
    </source>
</evidence>
<feature type="domain" description="Aminoglycoside phosphotransferase" evidence="10">
    <location>
        <begin position="157"/>
        <end position="254"/>
    </location>
</feature>
<dbReference type="EC" id="2.7.1.81" evidence="8"/>
<dbReference type="AlphaFoldDB" id="A0A9J7KLB9"/>
<dbReference type="Proteomes" id="UP000001554">
    <property type="component" value="Chromosome 2"/>
</dbReference>
<dbReference type="Pfam" id="PF01636">
    <property type="entry name" value="APH"/>
    <property type="match status" value="1"/>
</dbReference>
<dbReference type="FunFam" id="3.90.1200.10:FF:000007">
    <property type="entry name" value="hydroxylysine kinase isoform X1"/>
    <property type="match status" value="1"/>
</dbReference>
<dbReference type="GeneID" id="118409101"/>
<dbReference type="KEGG" id="bfo:118409101"/>
<evidence type="ECO:0000313" key="12">
    <source>
        <dbReference type="RefSeq" id="XP_035665858.1"/>
    </source>
</evidence>
<reference evidence="12" key="2">
    <citation type="submission" date="2025-08" db="UniProtKB">
        <authorList>
            <consortium name="RefSeq"/>
        </authorList>
    </citation>
    <scope>IDENTIFICATION</scope>
    <source>
        <strain evidence="12">S238N-H82</strain>
        <tissue evidence="12">Testes</tissue>
    </source>
</reference>
<proteinExistence type="inferred from homology"/>
<dbReference type="InterPro" id="IPR002575">
    <property type="entry name" value="Aminoglycoside_PTrfase"/>
</dbReference>
<comment type="subcellular location">
    <subcellularLocation>
        <location evidence="1">Cytoplasm</location>
    </subcellularLocation>
</comment>
<accession>A0A9J7KLB9</accession>
<keyword evidence="4" id="KW-0808">Transferase</keyword>
<organism evidence="11 12">
    <name type="scientific">Branchiostoma floridae</name>
    <name type="common">Florida lancelet</name>
    <name type="synonym">Amphioxus</name>
    <dbReference type="NCBI Taxonomy" id="7739"/>
    <lineage>
        <taxon>Eukaryota</taxon>
        <taxon>Metazoa</taxon>
        <taxon>Chordata</taxon>
        <taxon>Cephalochordata</taxon>
        <taxon>Leptocardii</taxon>
        <taxon>Amphioxiformes</taxon>
        <taxon>Branchiostomatidae</taxon>
        <taxon>Branchiostoma</taxon>
    </lineage>
</organism>
<sequence length="351" mass="40034">MYNTICVDLNQKIRRKVHRISPLLSNHNTLPLDSTANKSSLSTGISMAQSEKAEEILEKPHLTEEQAGQLVETLYGLKVTSLKPLDSYDDLNFYVKVDGPAAWARGYTLKVMNGTDSKNGGEFPKLVFYNICLPLIFLDCFHQDFSHPALHRPEFVWSLKCLPSLENYLHCLKEERHKDINREIILAFREKVLSRMDDLPHGVMHGDFNDLNVLVEEDPVTPSEYRVCGLLDYGDAIVNPYVFDLAIALMYFMSVVKDPITFGGHLVAGFESVRPLTPAEWDVLYYCVVARASQSYVLGHYTASIHPQNTEYLMVTAGSVWKFIDMWWQTPKEEIYKQCRDIQKSVGTQSD</sequence>
<dbReference type="InterPro" id="IPR011009">
    <property type="entry name" value="Kinase-like_dom_sf"/>
</dbReference>
<dbReference type="SUPFAM" id="SSF56112">
    <property type="entry name" value="Protein kinase-like (PK-like)"/>
    <property type="match status" value="1"/>
</dbReference>
<gene>
    <name evidence="12" type="primary">LOC118409101</name>
</gene>
<dbReference type="InterPro" id="IPR050249">
    <property type="entry name" value="Pseudomonas-type_ThrB"/>
</dbReference>
<dbReference type="OrthoDB" id="9973935at2759"/>
<evidence type="ECO:0000259" key="10">
    <source>
        <dbReference type="Pfam" id="PF01636"/>
    </source>
</evidence>
<evidence type="ECO:0000256" key="2">
    <source>
        <dbReference type="ARBA" id="ARBA00006219"/>
    </source>
</evidence>
<comment type="function">
    <text evidence="7">Catalyzes the GTP-dependent phosphorylation of 5-hydroxy-L-lysine.</text>
</comment>
<dbReference type="PANTHER" id="PTHR21064">
    <property type="entry name" value="AMINOGLYCOSIDE PHOSPHOTRANSFERASE DOMAIN-CONTAINING PROTEIN-RELATED"/>
    <property type="match status" value="1"/>
</dbReference>
<evidence type="ECO:0000256" key="7">
    <source>
        <dbReference type="ARBA" id="ARBA00037368"/>
    </source>
</evidence>
<reference evidence="11" key="1">
    <citation type="journal article" date="2020" name="Nat. Ecol. Evol.">
        <title>Deeply conserved synteny resolves early events in vertebrate evolution.</title>
        <authorList>
            <person name="Simakov O."/>
            <person name="Marletaz F."/>
            <person name="Yue J.X."/>
            <person name="O'Connell B."/>
            <person name="Jenkins J."/>
            <person name="Brandt A."/>
            <person name="Calef R."/>
            <person name="Tung C.H."/>
            <person name="Huang T.K."/>
            <person name="Schmutz J."/>
            <person name="Satoh N."/>
            <person name="Yu J.K."/>
            <person name="Putnam N.H."/>
            <person name="Green R.E."/>
            <person name="Rokhsar D.S."/>
        </authorList>
    </citation>
    <scope>NUCLEOTIDE SEQUENCE [LARGE SCALE GENOMIC DNA]</scope>
    <source>
        <strain evidence="11">S238N-H82</strain>
    </source>
</reference>
<comment type="catalytic activity">
    <reaction evidence="6">
        <text>(5R)-5-hydroxy-L-lysine + GTP = (5R)-5-phosphooxy-L-lysine + GDP + H(+)</text>
        <dbReference type="Rhea" id="RHEA:19049"/>
        <dbReference type="ChEBI" id="CHEBI:15378"/>
        <dbReference type="ChEBI" id="CHEBI:37565"/>
        <dbReference type="ChEBI" id="CHEBI:57882"/>
        <dbReference type="ChEBI" id="CHEBI:58189"/>
        <dbReference type="ChEBI" id="CHEBI:58357"/>
        <dbReference type="EC" id="2.7.1.81"/>
    </reaction>
</comment>
<evidence type="ECO:0000256" key="8">
    <source>
        <dbReference type="ARBA" id="ARBA00038873"/>
    </source>
</evidence>
<dbReference type="Gene3D" id="3.90.1200.10">
    <property type="match status" value="1"/>
</dbReference>
<protein>
    <recommendedName>
        <fullName evidence="9">Hydroxylysine kinase</fullName>
        <ecNumber evidence="8">2.7.1.81</ecNumber>
    </recommendedName>
</protein>
<keyword evidence="11" id="KW-1185">Reference proteome</keyword>
<evidence type="ECO:0000256" key="1">
    <source>
        <dbReference type="ARBA" id="ARBA00004496"/>
    </source>
</evidence>
<dbReference type="RefSeq" id="XP_035665858.1">
    <property type="nucleotide sequence ID" value="XM_035809965.1"/>
</dbReference>
<dbReference type="GO" id="GO:0047992">
    <property type="term" value="F:hydroxylysine kinase activity"/>
    <property type="evidence" value="ECO:0007669"/>
    <property type="project" value="UniProtKB-EC"/>
</dbReference>
<dbReference type="GO" id="GO:0005737">
    <property type="term" value="C:cytoplasm"/>
    <property type="evidence" value="ECO:0007669"/>
    <property type="project" value="UniProtKB-SubCell"/>
</dbReference>
<dbReference type="PANTHER" id="PTHR21064:SF1">
    <property type="entry name" value="HYDROXYLYSINE KINASE"/>
    <property type="match status" value="1"/>
</dbReference>
<dbReference type="GO" id="GO:0019202">
    <property type="term" value="F:amino acid kinase activity"/>
    <property type="evidence" value="ECO:0000318"/>
    <property type="project" value="GO_Central"/>
</dbReference>